<evidence type="ECO:0000313" key="9">
    <source>
        <dbReference type="Proteomes" id="UP000531581"/>
    </source>
</evidence>
<sequence>MKPVRRASVISWRQDPGVLAYPLPVPRIQTRRDALRLFAGLKEAERETLGIAYLGSERMLLGLRHVAGVTDAVAVPMTRIVRDALFFSASAVMIAHNHPDGDPRPSPADLSLTRRLAQGLGALDLTLLDHLILAGSAVLSLREMGLV</sequence>
<dbReference type="AlphaFoldDB" id="A0A7Y7UT29"/>
<evidence type="ECO:0000256" key="5">
    <source>
        <dbReference type="ARBA" id="ARBA00023049"/>
    </source>
</evidence>
<dbReference type="Pfam" id="PF04002">
    <property type="entry name" value="RadC"/>
    <property type="match status" value="1"/>
</dbReference>
<evidence type="ECO:0000256" key="1">
    <source>
        <dbReference type="ARBA" id="ARBA00022670"/>
    </source>
</evidence>
<dbReference type="GO" id="GO:0046872">
    <property type="term" value="F:metal ion binding"/>
    <property type="evidence" value="ECO:0007669"/>
    <property type="project" value="UniProtKB-KW"/>
</dbReference>
<evidence type="ECO:0000259" key="6">
    <source>
        <dbReference type="PROSITE" id="PS50249"/>
    </source>
</evidence>
<dbReference type="EMBL" id="JABYQV010000016">
    <property type="protein sequence ID" value="NVP32563.1"/>
    <property type="molecule type" value="Genomic_DNA"/>
</dbReference>
<dbReference type="PROSITE" id="PS50249">
    <property type="entry name" value="MPN"/>
    <property type="match status" value="1"/>
</dbReference>
<dbReference type="InterPro" id="IPR001405">
    <property type="entry name" value="UPF0758"/>
</dbReference>
<dbReference type="PANTHER" id="PTHR30471">
    <property type="entry name" value="DNA REPAIR PROTEIN RADC"/>
    <property type="match status" value="1"/>
</dbReference>
<organism evidence="8 9">
    <name type="scientific">Sphingomonas sanguinis</name>
    <dbReference type="NCBI Taxonomy" id="33051"/>
    <lineage>
        <taxon>Bacteria</taxon>
        <taxon>Pseudomonadati</taxon>
        <taxon>Pseudomonadota</taxon>
        <taxon>Alphaproteobacteria</taxon>
        <taxon>Sphingomonadales</taxon>
        <taxon>Sphingomonadaceae</taxon>
        <taxon>Sphingomonas</taxon>
    </lineage>
</organism>
<keyword evidence="1" id="KW-0645">Protease</keyword>
<name>A0A7Y7UT29_9SPHN</name>
<dbReference type="Proteomes" id="UP000557656">
    <property type="component" value="Unassembled WGS sequence"/>
</dbReference>
<protein>
    <submittedName>
        <fullName evidence="8">DNA repair protein</fullName>
    </submittedName>
</protein>
<comment type="caution">
    <text evidence="8">The sequence shown here is derived from an EMBL/GenBank/DDBJ whole genome shotgun (WGS) entry which is preliminary data.</text>
</comment>
<evidence type="ECO:0000313" key="8">
    <source>
        <dbReference type="EMBL" id="NVP32563.1"/>
    </source>
</evidence>
<dbReference type="Proteomes" id="UP000531581">
    <property type="component" value="Unassembled WGS sequence"/>
</dbReference>
<dbReference type="GO" id="GO:0008237">
    <property type="term" value="F:metallopeptidase activity"/>
    <property type="evidence" value="ECO:0007669"/>
    <property type="project" value="UniProtKB-KW"/>
</dbReference>
<keyword evidence="10" id="KW-1185">Reference proteome</keyword>
<evidence type="ECO:0000313" key="7">
    <source>
        <dbReference type="EMBL" id="NNG53731.1"/>
    </source>
</evidence>
<feature type="domain" description="MPN" evidence="6">
    <location>
        <begin position="28"/>
        <end position="147"/>
    </location>
</feature>
<keyword evidence="4" id="KW-0862">Zinc</keyword>
<dbReference type="EMBL" id="JABEOV010000013">
    <property type="protein sequence ID" value="NNG53731.1"/>
    <property type="molecule type" value="Genomic_DNA"/>
</dbReference>
<dbReference type="GO" id="GO:0006508">
    <property type="term" value="P:proteolysis"/>
    <property type="evidence" value="ECO:0007669"/>
    <property type="project" value="UniProtKB-KW"/>
</dbReference>
<keyword evidence="2" id="KW-0479">Metal-binding</keyword>
<keyword evidence="5" id="KW-0482">Metalloprotease</keyword>
<dbReference type="InterPro" id="IPR037518">
    <property type="entry name" value="MPN"/>
</dbReference>
<evidence type="ECO:0000313" key="10">
    <source>
        <dbReference type="Proteomes" id="UP000557656"/>
    </source>
</evidence>
<dbReference type="InterPro" id="IPR025657">
    <property type="entry name" value="RadC_JAB"/>
</dbReference>
<gene>
    <name evidence="7" type="ORF">HKX05_10255</name>
    <name evidence="8" type="ORF">HLV41_16115</name>
</gene>
<proteinExistence type="predicted"/>
<evidence type="ECO:0000256" key="4">
    <source>
        <dbReference type="ARBA" id="ARBA00022833"/>
    </source>
</evidence>
<reference evidence="9 10" key="1">
    <citation type="submission" date="2020-05" db="EMBL/GenBank/DDBJ databases">
        <title>Draft Genome Sequences of Sphingomonas sp. Isolated from the International Space Station.</title>
        <authorList>
            <person name="Bijlani S."/>
            <person name="Singh N.K."/>
            <person name="Mason C.E."/>
            <person name="Wang C.C."/>
            <person name="Venkateswaran K."/>
        </authorList>
    </citation>
    <scope>NUCLEOTIDE SEQUENCE [LARGE SCALE GENOMIC DNA]</scope>
    <source>
        <strain evidence="7 10">IIF7SW-B5</strain>
        <strain evidence="8">ISS-IIF7SWP</strain>
    </source>
</reference>
<evidence type="ECO:0000256" key="3">
    <source>
        <dbReference type="ARBA" id="ARBA00022801"/>
    </source>
</evidence>
<dbReference type="SUPFAM" id="SSF102712">
    <property type="entry name" value="JAB1/MPN domain"/>
    <property type="match status" value="1"/>
</dbReference>
<keyword evidence="3" id="KW-0378">Hydrolase</keyword>
<dbReference type="Gene3D" id="3.40.140.10">
    <property type="entry name" value="Cytidine Deaminase, domain 2"/>
    <property type="match status" value="1"/>
</dbReference>
<evidence type="ECO:0000256" key="2">
    <source>
        <dbReference type="ARBA" id="ARBA00022723"/>
    </source>
</evidence>
<dbReference type="PANTHER" id="PTHR30471:SF3">
    <property type="entry name" value="UPF0758 PROTEIN YEES-RELATED"/>
    <property type="match status" value="1"/>
</dbReference>
<accession>A0A7Y7UT29</accession>